<dbReference type="CDD" id="cd03354">
    <property type="entry name" value="LbH_SAT"/>
    <property type="match status" value="1"/>
</dbReference>
<evidence type="ECO:0000313" key="10">
    <source>
        <dbReference type="Proteomes" id="UP000216538"/>
    </source>
</evidence>
<dbReference type="InterPro" id="IPR045304">
    <property type="entry name" value="LbH_SAT"/>
</dbReference>
<dbReference type="AlphaFoldDB" id="A0A265DW72"/>
<protein>
    <recommendedName>
        <fullName evidence="2">serine O-acetyltransferase</fullName>
        <ecNumber evidence="2">2.3.1.30</ecNumber>
    </recommendedName>
</protein>
<evidence type="ECO:0000256" key="5">
    <source>
        <dbReference type="ARBA" id="ARBA00023315"/>
    </source>
</evidence>
<proteinExistence type="inferred from homology"/>
<comment type="similarity">
    <text evidence="1">Belongs to the transferase hexapeptide repeat family.</text>
</comment>
<name>A0A265DW72_9GAMM</name>
<evidence type="ECO:0000256" key="4">
    <source>
        <dbReference type="ARBA" id="ARBA00022679"/>
    </source>
</evidence>
<reference evidence="8 10" key="2">
    <citation type="submission" date="2017-07" db="EMBL/GenBank/DDBJ databases">
        <title>Shotgun whole genome sequences of three halophilic bacterial isolates.</title>
        <authorList>
            <person name="Pozzo T."/>
            <person name="Higdon S.M."/>
            <person name="Quillaguaman J."/>
        </authorList>
    </citation>
    <scope>NUCLEOTIDE SEQUENCE [LARGE SCALE GENOMIC DNA]</scope>
    <source>
        <strain evidence="8 10">LC1</strain>
    </source>
</reference>
<dbReference type="RefSeq" id="WP_007113391.1">
    <property type="nucleotide sequence ID" value="NZ_JH393258.1"/>
</dbReference>
<gene>
    <name evidence="8" type="ORF">CE457_13265</name>
    <name evidence="7" type="ORF">KUC_2438</name>
</gene>
<accession>A0A265DW72</accession>
<evidence type="ECO:0000256" key="2">
    <source>
        <dbReference type="ARBA" id="ARBA00013266"/>
    </source>
</evidence>
<dbReference type="Gene3D" id="1.10.3130.10">
    <property type="entry name" value="serine acetyltransferase, domain 1"/>
    <property type="match status" value="1"/>
</dbReference>
<dbReference type="GO" id="GO:0008652">
    <property type="term" value="P:amino acid biosynthetic process"/>
    <property type="evidence" value="ECO:0007669"/>
    <property type="project" value="UniProtKB-KW"/>
</dbReference>
<evidence type="ECO:0000256" key="3">
    <source>
        <dbReference type="ARBA" id="ARBA00022605"/>
    </source>
</evidence>
<dbReference type="PANTHER" id="PTHR42811">
    <property type="entry name" value="SERINE ACETYLTRANSFERASE"/>
    <property type="match status" value="1"/>
</dbReference>
<dbReference type="Gene3D" id="2.160.10.10">
    <property type="entry name" value="Hexapeptide repeat proteins"/>
    <property type="match status" value="1"/>
</dbReference>
<organism evidence="7 9">
    <name type="scientific">Vreelandella boliviensis LC1</name>
    <dbReference type="NCBI Taxonomy" id="1072583"/>
    <lineage>
        <taxon>Bacteria</taxon>
        <taxon>Pseudomonadati</taxon>
        <taxon>Pseudomonadota</taxon>
        <taxon>Gammaproteobacteria</taxon>
        <taxon>Oceanospirillales</taxon>
        <taxon>Halomonadaceae</taxon>
        <taxon>Vreelandella</taxon>
    </lineage>
</organism>
<dbReference type="Proteomes" id="UP000216538">
    <property type="component" value="Unassembled WGS sequence"/>
</dbReference>
<dbReference type="Proteomes" id="UP000005756">
    <property type="component" value="Unassembled WGS sequence"/>
</dbReference>
<dbReference type="EC" id="2.3.1.30" evidence="2"/>
<keyword evidence="5" id="KW-0012">Acyltransferase</keyword>
<reference evidence="7 9" key="1">
    <citation type="submission" date="2011-10" db="EMBL/GenBank/DDBJ databases">
        <authorList>
            <person name="Quillaguamn J."/>
            <person name="Guzmn D."/>
            <person name="Balderrama-Subieta A."/>
            <person name="Cardona-Ortuo C."/>
            <person name="Guevara-Martnez M."/>
            <person name="Callisaya-Quispe N."/>
        </authorList>
    </citation>
    <scope>NUCLEOTIDE SEQUENCE [LARGE SCALE GENOMIC DNA]</scope>
    <source>
        <strain evidence="7 9">LC1</strain>
    </source>
</reference>
<evidence type="ECO:0000313" key="7">
    <source>
        <dbReference type="EMBL" id="EHJ92482.1"/>
    </source>
</evidence>
<keyword evidence="3" id="KW-0028">Amino-acid biosynthesis</keyword>
<dbReference type="InterPro" id="IPR001451">
    <property type="entry name" value="Hexapep"/>
</dbReference>
<dbReference type="EMBL" id="JH393258">
    <property type="protein sequence ID" value="EHJ92482.1"/>
    <property type="molecule type" value="Genomic_DNA"/>
</dbReference>
<evidence type="ECO:0000313" key="8">
    <source>
        <dbReference type="EMBL" id="OZT73572.1"/>
    </source>
</evidence>
<keyword evidence="4 7" id="KW-0808">Transferase</keyword>
<dbReference type="OrthoDB" id="9801456at2"/>
<keyword evidence="10" id="KW-1185">Reference proteome</keyword>
<comment type="catalytic activity">
    <reaction evidence="6">
        <text>L-serine + acetyl-CoA = O-acetyl-L-serine + CoA</text>
        <dbReference type="Rhea" id="RHEA:24560"/>
        <dbReference type="ChEBI" id="CHEBI:33384"/>
        <dbReference type="ChEBI" id="CHEBI:57287"/>
        <dbReference type="ChEBI" id="CHEBI:57288"/>
        <dbReference type="ChEBI" id="CHEBI:58340"/>
        <dbReference type="EC" id="2.3.1.30"/>
    </reaction>
</comment>
<evidence type="ECO:0000256" key="1">
    <source>
        <dbReference type="ARBA" id="ARBA00007274"/>
    </source>
</evidence>
<sequence>MRETTFTMLLYEQLLEHIMAALNPDDMTLLESCPSGLLNTALQQAAEDLHAYASRDPASKGRADLILAAYASFKAVLFYRVAHQVWGAYDMVGRETIAHRLASVGKLQSGAEIHPAASIGRSFVLDHGFGTVIGETCEIGNDCYLLGGITLGASGIADNHGGKRHPSLGNRVEVGAGARILGPVRIGDNVFISPSSVITRDVPDNTYVSIVNQLQLQRENLSIGYEFVGAFSLGERLHIVGEFSDKEKVFVLDADQRCLGSLTLECTVQEQHHRQYRLRNIDGEAPEPSYPLNLRVVGPSRDVVLVNPPGLSNLVQSVLQHHIQSVGG</sequence>
<dbReference type="STRING" id="1072583.KUC_2438"/>
<dbReference type="InterPro" id="IPR011004">
    <property type="entry name" value="Trimer_LpxA-like_sf"/>
</dbReference>
<evidence type="ECO:0000256" key="6">
    <source>
        <dbReference type="ARBA" id="ARBA00049486"/>
    </source>
</evidence>
<dbReference type="InterPro" id="IPR042122">
    <property type="entry name" value="Ser_AcTrfase_N_sf"/>
</dbReference>
<dbReference type="Pfam" id="PF00132">
    <property type="entry name" value="Hexapep"/>
    <property type="match status" value="1"/>
</dbReference>
<evidence type="ECO:0000313" key="9">
    <source>
        <dbReference type="Proteomes" id="UP000005756"/>
    </source>
</evidence>
<dbReference type="EMBL" id="NPEY01000009">
    <property type="protein sequence ID" value="OZT73572.1"/>
    <property type="molecule type" value="Genomic_DNA"/>
</dbReference>
<dbReference type="GO" id="GO:0009001">
    <property type="term" value="F:serine O-acetyltransferase activity"/>
    <property type="evidence" value="ECO:0007669"/>
    <property type="project" value="UniProtKB-EC"/>
</dbReference>
<dbReference type="SUPFAM" id="SSF51161">
    <property type="entry name" value="Trimeric LpxA-like enzymes"/>
    <property type="match status" value="1"/>
</dbReference>